<dbReference type="InterPro" id="IPR008928">
    <property type="entry name" value="6-hairpin_glycosidase_sf"/>
</dbReference>
<dbReference type="InterPro" id="IPR012341">
    <property type="entry name" value="6hp_glycosidase-like_sf"/>
</dbReference>
<accession>A0ABW4L343</accession>
<sequence>MLDRKALVRRHTVVVDRIDPRSPLQVGNGSLACGVDVTGLQTFPEAYPVPDTSGGEPGTLLGTFTQWAWHSTPPPEGGAAWRGGAPELPRRVYRTRRGEVAYVDAEPTGRDDAAMPAHVRWLRANPHRLDLLRLGLILDGTTPSITELGPCRQVLDLWAGRLTSDVTLAGRRLRVTTACHPEADVLAVRIEQVDPPSEGAQLGVRLAFPYGCEAWAGGADWTAPEKHRTQLEAAGNASAVVLSRFFDGADRPLHRVRVAAPDVRRVGQHAVLATGPGSVLDVVVGLAQEEPPDPLPTVTQTLAAAAGYWKRFWTTGAALDLSGSADPRAPELERRAVLSQYLTAIQCSGCLPPQETGLLVNSWRGRFHLEMHYWHAAHFALWGRPELLEPSMEFYREILPVARETARQQGYDGARWPKQVGPDGQESPSHIGPFLLWQQPHVIHLAELLRRAGTPRAVERYGDLVEATARFMADVAEPTPDGFALGPPLVPAQESYAEERHRVTNPPFELASWSWALRVAQQWRRRAGLAPEPRWTEVADGMASPLVAAGRYAAVGTVPDDGASGPLRPRTVRADHPSMVYGLGVVPATGALDPEIVRATLHDVLADWDWPSTWGWDFPALAMTATRLGEPSTAVDLLLSAAAKNTYLPNGHNWQSETLPAYLPGNGGLLTALAMMAGGWDGGPGTAAPGFPSGWSVRAEGFIPAP</sequence>
<protein>
    <recommendedName>
        <fullName evidence="3">Glycoside hydrolase family 65</fullName>
    </recommendedName>
</protein>
<keyword evidence="2" id="KW-1185">Reference proteome</keyword>
<organism evidence="1 2">
    <name type="scientific">Georgenia deserti</name>
    <dbReference type="NCBI Taxonomy" id="2093781"/>
    <lineage>
        <taxon>Bacteria</taxon>
        <taxon>Bacillati</taxon>
        <taxon>Actinomycetota</taxon>
        <taxon>Actinomycetes</taxon>
        <taxon>Micrococcales</taxon>
        <taxon>Bogoriellaceae</taxon>
        <taxon>Georgenia</taxon>
    </lineage>
</organism>
<dbReference type="EMBL" id="JBHUEE010000003">
    <property type="protein sequence ID" value="MFD1717604.1"/>
    <property type="molecule type" value="Genomic_DNA"/>
</dbReference>
<comment type="caution">
    <text evidence="1">The sequence shown here is derived from an EMBL/GenBank/DDBJ whole genome shotgun (WGS) entry which is preliminary data.</text>
</comment>
<dbReference type="RefSeq" id="WP_388004228.1">
    <property type="nucleotide sequence ID" value="NZ_JBHUEE010000003.1"/>
</dbReference>
<reference evidence="2" key="1">
    <citation type="journal article" date="2019" name="Int. J. Syst. Evol. Microbiol.">
        <title>The Global Catalogue of Microorganisms (GCM) 10K type strain sequencing project: providing services to taxonomists for standard genome sequencing and annotation.</title>
        <authorList>
            <consortium name="The Broad Institute Genomics Platform"/>
            <consortium name="The Broad Institute Genome Sequencing Center for Infectious Disease"/>
            <person name="Wu L."/>
            <person name="Ma J."/>
        </authorList>
    </citation>
    <scope>NUCLEOTIDE SEQUENCE [LARGE SCALE GENOMIC DNA]</scope>
    <source>
        <strain evidence="2">JCM 17130</strain>
    </source>
</reference>
<dbReference type="SUPFAM" id="SSF48208">
    <property type="entry name" value="Six-hairpin glycosidases"/>
    <property type="match status" value="1"/>
</dbReference>
<dbReference type="Proteomes" id="UP001597277">
    <property type="component" value="Unassembled WGS sequence"/>
</dbReference>
<name>A0ABW4L343_9MICO</name>
<dbReference type="Gene3D" id="1.50.10.10">
    <property type="match status" value="1"/>
</dbReference>
<evidence type="ECO:0000313" key="1">
    <source>
        <dbReference type="EMBL" id="MFD1717604.1"/>
    </source>
</evidence>
<dbReference type="PROSITE" id="PS51257">
    <property type="entry name" value="PROKAR_LIPOPROTEIN"/>
    <property type="match status" value="1"/>
</dbReference>
<gene>
    <name evidence="1" type="ORF">ACFSE6_07155</name>
</gene>
<evidence type="ECO:0000313" key="2">
    <source>
        <dbReference type="Proteomes" id="UP001597277"/>
    </source>
</evidence>
<evidence type="ECO:0008006" key="3">
    <source>
        <dbReference type="Google" id="ProtNLM"/>
    </source>
</evidence>
<proteinExistence type="predicted"/>